<name>A0A1C3W4S2_9BRAD</name>
<dbReference type="PROSITE" id="PS50104">
    <property type="entry name" value="TIR"/>
    <property type="match status" value="1"/>
</dbReference>
<dbReference type="EMBL" id="FMAI01000006">
    <property type="protein sequence ID" value="SCB35097.1"/>
    <property type="molecule type" value="Genomic_DNA"/>
</dbReference>
<proteinExistence type="predicted"/>
<dbReference type="GO" id="GO:0007165">
    <property type="term" value="P:signal transduction"/>
    <property type="evidence" value="ECO:0007669"/>
    <property type="project" value="InterPro"/>
</dbReference>
<feature type="domain" description="TIR" evidence="1">
    <location>
        <begin position="149"/>
        <end position="283"/>
    </location>
</feature>
<evidence type="ECO:0000259" key="1">
    <source>
        <dbReference type="PROSITE" id="PS50104"/>
    </source>
</evidence>
<protein>
    <submittedName>
        <fullName evidence="2">TIR domain-containing protein</fullName>
    </submittedName>
</protein>
<dbReference type="RefSeq" id="WP_091956895.1">
    <property type="nucleotide sequence ID" value="NZ_FMAI01000006.1"/>
</dbReference>
<dbReference type="InterPro" id="IPR000157">
    <property type="entry name" value="TIR_dom"/>
</dbReference>
<accession>A0A1C3W4S2</accession>
<sequence length="285" mass="32364">MASLFEYFVKDFSHDLSIEKKWRLQNTFNGSEIEVNARVFLNFDANAKYLAFYVPELSGAIFPEAILMNSIEELLALPITDIGVSTGFGDPPNGWIEGKHLNFAGRVFFYCERDPPDNAKMRLISEAAENGVRVVFRSEAYLRRRNELEKPKAFISHDSRDKAMIAGPLAIQMQKFMCPVWYDEFSLKVGDSLRGGIEAGLKECSKCILILTPNFLTNSGWSKREYDSIFTRELVEKQQVILPVWSDVNAPDVYEYSPILADRVAVSWSLGVEEVARRLVRALDA</sequence>
<dbReference type="Gene3D" id="3.40.50.10140">
    <property type="entry name" value="Toll/interleukin-1 receptor homology (TIR) domain"/>
    <property type="match status" value="1"/>
</dbReference>
<dbReference type="SUPFAM" id="SSF52200">
    <property type="entry name" value="Toll/Interleukin receptor TIR domain"/>
    <property type="match status" value="1"/>
</dbReference>
<evidence type="ECO:0000313" key="2">
    <source>
        <dbReference type="EMBL" id="SCB35097.1"/>
    </source>
</evidence>
<reference evidence="3" key="1">
    <citation type="submission" date="2016-08" db="EMBL/GenBank/DDBJ databases">
        <authorList>
            <person name="Varghese N."/>
            <person name="Submissions Spin"/>
        </authorList>
    </citation>
    <scope>NUCLEOTIDE SEQUENCE [LARGE SCALE GENOMIC DNA]</scope>
    <source>
        <strain evidence="3">ERR11</strain>
    </source>
</reference>
<gene>
    <name evidence="2" type="ORF">GA0061098_1006308</name>
</gene>
<organism evidence="2 3">
    <name type="scientific">Bradyrhizobium shewense</name>
    <dbReference type="NCBI Taxonomy" id="1761772"/>
    <lineage>
        <taxon>Bacteria</taxon>
        <taxon>Pseudomonadati</taxon>
        <taxon>Pseudomonadota</taxon>
        <taxon>Alphaproteobacteria</taxon>
        <taxon>Hyphomicrobiales</taxon>
        <taxon>Nitrobacteraceae</taxon>
        <taxon>Bradyrhizobium</taxon>
    </lineage>
</organism>
<dbReference type="AlphaFoldDB" id="A0A1C3W4S2"/>
<dbReference type="InterPro" id="IPR035897">
    <property type="entry name" value="Toll_tir_struct_dom_sf"/>
</dbReference>
<dbReference type="Proteomes" id="UP000199184">
    <property type="component" value="Unassembled WGS sequence"/>
</dbReference>
<evidence type="ECO:0000313" key="3">
    <source>
        <dbReference type="Proteomes" id="UP000199184"/>
    </source>
</evidence>
<dbReference type="Pfam" id="PF13676">
    <property type="entry name" value="TIR_2"/>
    <property type="match status" value="1"/>
</dbReference>
<keyword evidence="3" id="KW-1185">Reference proteome</keyword>